<dbReference type="InterPro" id="IPR001005">
    <property type="entry name" value="SANT/Myb"/>
</dbReference>
<evidence type="ECO:0000256" key="23">
    <source>
        <dbReference type="ARBA" id="ARBA00023235"/>
    </source>
</evidence>
<dbReference type="InterPro" id="IPR005612">
    <property type="entry name" value="CCAAT-binding_factor"/>
</dbReference>
<evidence type="ECO:0000256" key="5">
    <source>
        <dbReference type="ARBA" id="ARBA00010370"/>
    </source>
</evidence>
<feature type="non-terminal residue" evidence="46">
    <location>
        <position position="5102"/>
    </location>
</feature>
<reference evidence="46 47" key="1">
    <citation type="journal article" date="2021" name="Cell">
        <title>Tracing the genetic footprints of vertebrate landing in non-teleost ray-finned fishes.</title>
        <authorList>
            <person name="Bi X."/>
            <person name="Wang K."/>
            <person name="Yang L."/>
            <person name="Pan H."/>
            <person name="Jiang H."/>
            <person name="Wei Q."/>
            <person name="Fang M."/>
            <person name="Yu H."/>
            <person name="Zhu C."/>
            <person name="Cai Y."/>
            <person name="He Y."/>
            <person name="Gan X."/>
            <person name="Zeng H."/>
            <person name="Yu D."/>
            <person name="Zhu Y."/>
            <person name="Jiang H."/>
            <person name="Qiu Q."/>
            <person name="Yang H."/>
            <person name="Zhang Y.E."/>
            <person name="Wang W."/>
            <person name="Zhu M."/>
            <person name="He S."/>
            <person name="Zhang G."/>
        </authorList>
    </citation>
    <scope>NUCLEOTIDE SEQUENCE [LARGE SCALE GENOMIC DNA]</scope>
    <source>
        <strain evidence="46">Bchr_013</strain>
    </source>
</reference>
<feature type="compositionally biased region" description="Low complexity" evidence="41">
    <location>
        <begin position="905"/>
        <end position="921"/>
    </location>
</feature>
<dbReference type="SUPFAM" id="SSF52540">
    <property type="entry name" value="P-loop containing nucleoside triphosphate hydrolases"/>
    <property type="match status" value="2"/>
</dbReference>
<proteinExistence type="inferred from homology"/>
<feature type="binding site" evidence="36">
    <location>
        <position position="119"/>
    </location>
    <ligand>
        <name>Zn(2+)</name>
        <dbReference type="ChEBI" id="CHEBI:29105"/>
        <label>1</label>
    </ligand>
</feature>
<dbReference type="InterPro" id="IPR024079">
    <property type="entry name" value="MetalloPept_cat_dom_sf"/>
</dbReference>
<dbReference type="InterPro" id="IPR000719">
    <property type="entry name" value="Prot_kinase_dom"/>
</dbReference>
<dbReference type="PROSITE" id="PS50011">
    <property type="entry name" value="PROTEIN_KINASE_DOM"/>
    <property type="match status" value="1"/>
</dbReference>
<dbReference type="SUPFAM" id="SSF55486">
    <property type="entry name" value="Metalloproteases ('zincins'), catalytic domain"/>
    <property type="match status" value="1"/>
</dbReference>
<sequence length="5102" mass="566894">MLRKQTCGAEVSFLGLVSSVDEATLLLMKTPRCSLPDLMEGGTRRRKRTITTPSKWNKRHLSWRVRTFPKESRLGHDTVRALMYYALKVWSDITPLNFHEVAGTDADIQIDFSKADHNDGYPFDGPGGTVAHAFFPGDHHTAGDTHFDDDEAWIFRSTDAHGMDLFAVAVHEFGHAIGLAHTSATESIMRPYYQGPVGDPLKYDLPYQDKVRAWQLYGVRESVSHTIRPDVTRTADPPVLPDLPENRSTVPPARDAPDRCNIHFDAVAQIRGEAFFFKGKYFWRLTREKHLVSLRPAQIHRFWRGLPLNLDSVDAVYERPVDHKIVFFKGDKYWVFKDNNAEEGYPRPVTDFGLSLAGVDAAFVWAHNEKTYFFKDGQYWRYDDHTRQMDLGYPKDTVLWKGVPTFLDDAMRWSDGASYFFKGKEYWRVKDSDIEAEEGYPRSVGRDWLLCTEMQSDSPASDINATETRFRQGQHHESRSENGYEVCSCTSSSDGPSPLWTLTVLFGILQKQDCEVAVKCINKKNLAKSQTLLGKEIKILKELKHENIVALYDFQYCNGGDLADYLHSKGTLSEDTIRLFLQQIAGAMKVLQSKGIIHRDLKPQNILLSHSGGRKSNPNSTRIKIADFGFARYLQDNMMAATLCGSPMYMAPEVIMSQTYDAKADLWSIGTIVYQCLTGKAPFQASSPQDLRHFYEKHKSLTPNIPRETSSHLRNLLLGLLQRNHRDRMDFAAPVPMPSYPSSGSGSSCSSSSTSHLASPPQSVAEMQQLRVKTLVSPTQDSTSFLHGSKDSGGSSNSKNSSCDTDDFVMVPAQLPSKVLNCQNLGNISLDWSLLDIAHVIRFFCSHIKPFLAVVPSGFHTSYIIKRPIEFSATNYGQSVPIPVPTQIQNFQRIEQNLHSPSQNSSPRSAPPVRRSSSGSPLNLGRAGASPPYSAEHAVAFSSRRMSTGGSKPYQPSPQVGTIPELPGQIFNAGGDAQSRPQSTGLTVAGNLSHHGMGSRLHSAPDLLEGCKSNRQKIKKQYSEPVVLRQNSQFPPFPSLQQSRQLRSSPKLSELMQRNPLPTILGSPTKAMPPFEFSKPPSSQNLIAFLTQKGLVLTPTRNRTVPDLKNMSQLHCQHPGLGTRPAEEGKAFGRSLSAGRLSEMLLKAAFGGGHIIDGGSNESLNTERAMDTTAPSASQPYGAMVVGSGSPTPVVFTVGSPPSGSTPPQSLRTRMFSAGSSSSVSSGGSFNSRQLLAGTYLDGFEGPCGIRYGFADPASINLEGMVTFEVPELPEETLMEQEHTEILGNLSFMLSFVQCVMEIAGNKGYVAETCSTAEAFQLQESVVADQISLLSREWSYAEQLVLYMKTAELLSASLHTAMEQIKQGRLCPSTAVKQVVKKLNELYKSSVTSCRALSARLQRFFYDKQKLMDRINSFTAERLIYSHTIQMVQSAALDEMFHHGEASIQRYHKALLLMEGLSLIITEQADIDNINKCWANKGKVLWSMRMTSKMSEEQHLCDFQTNRNEPVKRTKECVPELDGDGNKSKKLKRDEEEVGDEQKKFPKRKVVLLLAYSGKGYHGMQRNVGSSQFKTIEDDLIEALVKSGCIPDNHGTDMKKMSFQRCARTDKGVSAAGQIVSLKLWLIDNIVEKINEHLPSQIQILGLKRVTGGFNSKNKCDARTYMYMLPTFAFAHKDLEIQDEKYRINKETLEKVNRLLACYKGTHNFHNFTSQKRPRDPSAKRYIMKMYCEEPFIREGLEFVIIKVKGQSFMMHQIRKMIGLVIAVVKGYAGESILEKSWGEEKVDIPKAPGLGLVLDKVHFEKYNKRFGSDGLHESLDWANEEERVEAFKEGHIYPTIIKTEIEEKSMMSWLSTLPIHDFEASALDIQSKKEETQSIFTTFSSLIPLGRRGDSYTTGMMHHGNGPQNVQRQLQRSKSITTSEPEEPQLPPPPTSTLPQSPATSFAPAASPSAPQSPNYQIIMSRSPVTGQNMNITLQNVGQMMAAANPQITLTPLPLPNPGSPGFQHSAQQWRFEHAPPSYIQVTSPLPPQSPSPHSPVPVQRTVAPGTGLTVCGQSPTRGLMDTRMLVRQISISSPSSTGPFVYPDGPGLTQLASSSAEQVQLASPGTPGTVRERRLSQPHSQTGGTIHHLGPQSPAASGAAMQTLGSPGHITTSNLPPQISSIIQGQLIQQHQVHHGQQLGRTIGFERSQHGMLSSVGGATAQFGMTSPLPPPSPSRVNVPQGIANPSHTPTSATTSVKRQHKKLEEIAPATTEIALLRKQCLEHHTKKMEGLKEVFKEYLIELFFLQHLQGNMMDFLAFKKKPCALLYTYLRQNDLDLEDDEDEEQSEVINDEVKVVTGKDGQTGTPVAIATQLPPNVSAVFSSQQQQFQTHQGTPVAGTANTVEIEAFKRQQVLAQADQAKRPRIEVGRHGMVFQHPGVAPLGSPGVPLQQLMPTVQGGMPPAPQNVQISGQKQNQQQYDPSKGPPVKNAASLHTPPPQLPNRLQPNSVPLNTLPPQLQLTQQQMVETQMQPQPPVKVQQQPPLTPVSMVNNTQTQLQTQLQQQMQPGPHLQMQTLKQSQPQVQPVQESVGLIRPNSDSSQASQRLLPNSAASSTISAASLGGTVSSTFSFPPVTNRTSPASNMAVSPVSQSKLANMPGTSVSKISNVSQSAASLSQDNNQEKQAEQIKLLVRTCARYHKERMENEERAKKEGPAQLRRIACSIAREVEYFWSNIEQVVEVKLQIDVLEKKKNSIWSRRKTNKAAGEENTIEQVVEGSMDRKTELAKDDMDETHSDTIYEEIDIDTLLNIDQYRSTERLNSSQTDTKNPKKDITEVAAVAELLLPKGSARIVSAVRNAPPFLLHGNLREYQQIGVDWLSNLYRNQLNGILADETGLGKTVQTIAFLAYLACIEGNWGPHLVVVRTCKILNWEMELKRWCPGFKVLLYLGHKKERELKRRIWSEPNAFHVCVTSYKLLLRDRREFLKRRWKYLVLDEVQLNKNMSEKHWNVIMSLKSQRRVLLINTPLQNTLKELWTMVHFLIPGIAHNYLDFPVKAGTDENQEYCHKLVIRLHRTVDMSIFDLIGSEDRLSRYETEVLPKQKITRKLIEEIFSSPDPPNRPKPMKIKPSRLFQPVQYGQKPEGKTVVFPGAQTSHATTTTTTSASQQSQIRGRSPITTVPPSQGGEIVKIAHLPSIAGSQNRVSPQEAPVTLQFQGNKFTLSPSQLRQLTTGQPLQLQGTLGNILQIVSAPGQQLMRSPGSVVMQTTPQTPVVPNATTAPIGQHGATAPLTSAAQASSAVSRPTITGANVKPLCAVGNSTQESSEEKTRLIKEKLDRLFEVNERHCNRSLIYGTDLLKVCLLSGNHLQPRNFTGFDHSWRWIGNANCVNAQNGSIHSVSYLKDACVASEQSVAGLQEVTKRFYRIVQIAIALPPHLYASNPPPHYSVKMKLFRRRLQEEVAPFTRQLKSLTSGCFVEMPDLHLLQMDSGKLEALSVLLRKLKSEGRRVLIFTQMVKMLDILELFLNYLQLTYVRIDENAPLQDQQDKMRQFNRRKQIFCTILSNRCCSVVGNVFDADTVIFYDTDLNPTMDSKTQDWCDRIGRSKDIHIYRLESGNSIEEKLLKNGTKDLIREVAAQGTDYTLAFLTQRTIQDLFEVECGSGEKVEEFVVLHQDPSPSESISPKIARPYIQALNSIGEESFFEDPKYTEGISEMNEDGSSSDSEFYENEPSRLEELVAVLKQLTPIEKYALQYLEFNHTSSSTVQEESWERKNNAKKLWESEQLKKIKIEMDDQLMLAEEEELLTYTREDAYNMLWTPPTPPQDDNDIYIDSVICLMYDMTPMPESKLPPIYVRKEHKRLKMDPSAVGRKKKQRHGETVIPPRSLFDKASILKVRREGKDQKKNFSLKQQAPFPRPLPSLVKPTSDVGQDSPEWLISEDWALLQAVKQLLELPLNLSIISPAHTPNWDMVSDVVNSCSRIYRSPKQCRSRYENVIIPREEGKAKNNRPLRTSQIYIQDDCATHVQLYNSRFEMMKMIAGKRNPPLKPVLGMNPFQKNPKHASVLAESGINYDKPLPPIQVASQRAERIAKEKKALAEQQRAQQLAQQQQQQQQQQQAGTPQNPQPTAPQAQAQQPIQVSQAQATVQVANTVANTTLLQSGTMKTTPVGTSLQNATVGGNVILNTLPGVAAASFPSNKQRLASPVISNTLTNAGASTPQVLHAQPRNVTTPAAPTEVVAIAANQSVRTVAPVTAPAVVSTTLAPVQTQTRPAVTQVPSAAAPGMSLHANKPTLAHAQLLIRQQQQQQAAAQVHIQGQVQAPSATQIKSLGKPTQDQLLKQQQTQQLATMAGPRGGPVLTSAAAVTSLQVTRMPARMPTTQIQSQGQIPTQAPQTAQVTLTKSPVAVVPSPGVTLPVTMGNISVAIGQSQKAGGQVAFPPTLQLLQLKKQGAAQVAPQQKAVQPQVGQGQPAVQQKLAAQSAQPQQKVAYAALKTQYLATPVTQAQKPAGTQQVQAQLQIQQPQTVTLSQAGATTSGQQQVQVMSTCTMPTQVVQTKLIQQPVVTATSPQIQTPPPHSPAQTQVASDAQAKVQVDREADVLSAIEACQKVFTVLLGRGELYTGLLPKEDETPECKGLLGGEVMWKICKDEFMLEAALCALMKFAEEEAKHPLSKTDWDEHSVFPRGLLKAVVDHLVSTEEDMSMLISRFQEYLAFEDVRYYVMTSLTSSVASVMQRKEKVLIYQNNAFALMSAIVMPSSNSEMTSFLVRQGDKLEDWNASKLKLPSDMYKKVLVILHDAILPHMSSPKLMIDFLTAAYDIGEDYPDFYTKLYSLLEPSVFHVKYSARFFHLLDLFLSSSHLPAYLVAAFVKRLARLALTAPPQALLMVIPFIYNLIRRHPSCRVLLHRPTAGSCEDPYLMEEKNPTDCHALESSLWELQTLQKHYHPAVAKAAATIKKPLSDQEQDINVLLEVSAFEVFIGQDYGHGWRFTEQKLSLNLGGYKTAVSADMGSLESTGEGWHILTSFHHPKCGIKPNEFIYATAVLQGDDDCRQKMKREEGSKLLYQVLLLRFQVKCYLKAVGERNAGTNHRKSFLDFKQLHDVDERPKPTSVVFSME</sequence>
<dbReference type="CDD" id="cd18793">
    <property type="entry name" value="SF2_C_SNF"/>
    <property type="match status" value="1"/>
</dbReference>
<dbReference type="InterPro" id="IPR001818">
    <property type="entry name" value="Pept_M10_metallopeptidase"/>
</dbReference>
<dbReference type="Gene3D" id="3.30.70.660">
    <property type="entry name" value="Pseudouridine synthase I, catalytic domain, C-terminal subdomain"/>
    <property type="match status" value="1"/>
</dbReference>
<feature type="compositionally biased region" description="Polar residues" evidence="41">
    <location>
        <begin position="777"/>
        <end position="786"/>
    </location>
</feature>
<dbReference type="GO" id="GO:0000812">
    <property type="term" value="C:Swr1 complex"/>
    <property type="evidence" value="ECO:0007669"/>
    <property type="project" value="TreeGrafter"/>
</dbReference>
<feature type="binding site" evidence="36">
    <location>
        <position position="265"/>
    </location>
    <ligand>
        <name>Ca(2+)</name>
        <dbReference type="ChEBI" id="CHEBI:29108"/>
        <label>4</label>
    </ligand>
</feature>
<comment type="similarity">
    <text evidence="3">Belongs to the CBF/MAK21 family.</text>
</comment>
<dbReference type="GO" id="GO:0008270">
    <property type="term" value="F:zinc ion binding"/>
    <property type="evidence" value="ECO:0007669"/>
    <property type="project" value="InterPro"/>
</dbReference>
<feature type="binding site" evidence="36">
    <location>
        <position position="132"/>
    </location>
    <ligand>
        <name>Zn(2+)</name>
        <dbReference type="ChEBI" id="CHEBI:29105"/>
        <label>1</label>
    </ligand>
</feature>
<comment type="subunit">
    <text evidence="28">Monomer. Forms a complex with RARG and the SRA1 RNA in the nucleus.</text>
</comment>
<keyword evidence="11" id="KW-0677">Repeat</keyword>
<feature type="binding site" evidence="36">
    <location>
        <position position="148"/>
    </location>
    <ligand>
        <name>Ca(2+)</name>
        <dbReference type="ChEBI" id="CHEBI:29108"/>
        <label>3</label>
    </ligand>
</feature>
<evidence type="ECO:0000256" key="21">
    <source>
        <dbReference type="ARBA" id="ARBA00023125"/>
    </source>
</evidence>
<feature type="compositionally biased region" description="Polar residues" evidence="41">
    <location>
        <begin position="2096"/>
        <end position="2109"/>
    </location>
</feature>
<evidence type="ECO:0000256" key="40">
    <source>
        <dbReference type="PROSITE-ProRule" id="PRU01011"/>
    </source>
</evidence>
<dbReference type="InterPro" id="IPR041708">
    <property type="entry name" value="PUS1/PUS2-like"/>
</dbReference>
<dbReference type="GO" id="GO:0006397">
    <property type="term" value="P:mRNA processing"/>
    <property type="evidence" value="ECO:0007669"/>
    <property type="project" value="UniProtKB-KW"/>
</dbReference>
<dbReference type="GO" id="GO:0031012">
    <property type="term" value="C:extracellular matrix"/>
    <property type="evidence" value="ECO:0007669"/>
    <property type="project" value="InterPro"/>
</dbReference>
<feature type="region of interest" description="Disordered" evidence="41">
    <location>
        <begin position="1517"/>
        <end position="1540"/>
    </location>
</feature>
<feature type="compositionally biased region" description="Low complexity" evidence="41">
    <location>
        <begin position="1938"/>
        <end position="1959"/>
    </location>
</feature>
<feature type="compositionally biased region" description="Polar residues" evidence="41">
    <location>
        <begin position="2149"/>
        <end position="2162"/>
    </location>
</feature>
<keyword evidence="22" id="KW-0865">Zymogen</keyword>
<dbReference type="PROSITE" id="PS50090">
    <property type="entry name" value="MYB_LIKE"/>
    <property type="match status" value="1"/>
</dbReference>
<evidence type="ECO:0000256" key="19">
    <source>
        <dbReference type="ARBA" id="ARBA00022853"/>
    </source>
</evidence>
<evidence type="ECO:0000256" key="12">
    <source>
        <dbReference type="ARBA" id="ARBA00022741"/>
    </source>
</evidence>
<dbReference type="InterPro" id="IPR020103">
    <property type="entry name" value="PsdUridine_synth_cat_dom_sf"/>
</dbReference>
<comment type="cofactor">
    <cofactor evidence="36">
        <name>Ca(2+)</name>
        <dbReference type="ChEBI" id="CHEBI:29108"/>
    </cofactor>
    <text evidence="36">Can bind about 5 Ca(2+) ions per subunit.</text>
</comment>
<evidence type="ECO:0000256" key="33">
    <source>
        <dbReference type="ARBA" id="ARBA00080849"/>
    </source>
</evidence>
<dbReference type="PROSITE" id="PS51642">
    <property type="entry name" value="HEMOPEXIN_2"/>
    <property type="match status" value="4"/>
</dbReference>
<dbReference type="Pfam" id="PF12063">
    <property type="entry name" value="ATG1-like_MIT1"/>
    <property type="match status" value="1"/>
</dbReference>
<evidence type="ECO:0000256" key="15">
    <source>
        <dbReference type="ARBA" id="ARBA00022806"/>
    </source>
</evidence>
<dbReference type="SMART" id="SM00235">
    <property type="entry name" value="ZnMc"/>
    <property type="match status" value="1"/>
</dbReference>
<dbReference type="GO" id="GO:0003723">
    <property type="term" value="F:RNA binding"/>
    <property type="evidence" value="ECO:0007669"/>
    <property type="project" value="InterPro"/>
</dbReference>
<dbReference type="PROSITE" id="PS51194">
    <property type="entry name" value="HELICASE_CTER"/>
    <property type="match status" value="1"/>
</dbReference>
<dbReference type="Pfam" id="PF01416">
    <property type="entry name" value="PseudoU_synth_1"/>
    <property type="match status" value="1"/>
</dbReference>
<evidence type="ECO:0000259" key="42">
    <source>
        <dbReference type="PROSITE" id="PS50011"/>
    </source>
</evidence>
<dbReference type="Pfam" id="PF00069">
    <property type="entry name" value="Pkinase"/>
    <property type="match status" value="1"/>
</dbReference>
<evidence type="ECO:0000256" key="28">
    <source>
        <dbReference type="ARBA" id="ARBA00064589"/>
    </source>
</evidence>
<dbReference type="Pfam" id="PF00176">
    <property type="entry name" value="SNF2-rel_dom"/>
    <property type="match status" value="1"/>
</dbReference>
<feature type="binding site" evidence="36">
    <location>
        <position position="107"/>
    </location>
    <ligand>
        <name>Ca(2+)</name>
        <dbReference type="ChEBI" id="CHEBI:29108"/>
        <label>2</label>
    </ligand>
</feature>
<dbReference type="Gene3D" id="3.30.70.580">
    <property type="entry name" value="Pseudouridine synthase I, catalytic domain, N-terminal subdomain"/>
    <property type="match status" value="1"/>
</dbReference>
<dbReference type="GO" id="GO:0031119">
    <property type="term" value="P:tRNA pseudouridine synthesis"/>
    <property type="evidence" value="ECO:0007669"/>
    <property type="project" value="InterPro"/>
</dbReference>
<feature type="binding site" evidence="36">
    <location>
        <position position="149"/>
    </location>
    <ligand>
        <name>Ca(2+)</name>
        <dbReference type="ChEBI" id="CHEBI:29108"/>
        <label>1</label>
    </ligand>
</feature>
<dbReference type="Gene3D" id="1.10.10.60">
    <property type="entry name" value="Homeodomain-like"/>
    <property type="match status" value="1"/>
</dbReference>
<feature type="binding site" description="in inhibited form" evidence="36">
    <location>
        <position position="33"/>
    </location>
    <ligand>
        <name>Zn(2+)</name>
        <dbReference type="ChEBI" id="CHEBI:29105"/>
        <label>2</label>
        <note>catalytic</note>
    </ligand>
</feature>
<evidence type="ECO:0000256" key="30">
    <source>
        <dbReference type="ARBA" id="ARBA00068582"/>
    </source>
</evidence>
<dbReference type="FunFam" id="3.30.70.580:FF:000002">
    <property type="entry name" value="tRNA pseudouridine synthase"/>
    <property type="match status" value="1"/>
</dbReference>
<evidence type="ECO:0000256" key="27">
    <source>
        <dbReference type="ARBA" id="ARBA00053709"/>
    </source>
</evidence>
<dbReference type="GO" id="GO:0003682">
    <property type="term" value="F:chromatin binding"/>
    <property type="evidence" value="ECO:0007669"/>
    <property type="project" value="TreeGrafter"/>
</dbReference>
<evidence type="ECO:0000256" key="18">
    <source>
        <dbReference type="ARBA" id="ARBA00022840"/>
    </source>
</evidence>
<organism evidence="46 47">
    <name type="scientific">Polypterus senegalus</name>
    <name type="common">Senegal bichir</name>
    <dbReference type="NCBI Taxonomy" id="55291"/>
    <lineage>
        <taxon>Eukaryota</taxon>
        <taxon>Metazoa</taxon>
        <taxon>Chordata</taxon>
        <taxon>Craniata</taxon>
        <taxon>Vertebrata</taxon>
        <taxon>Euteleostomi</taxon>
        <taxon>Actinopterygii</taxon>
        <taxon>Polypteriformes</taxon>
        <taxon>Polypteridae</taxon>
        <taxon>Polypterus</taxon>
    </lineage>
</organism>
<feature type="compositionally biased region" description="Low complexity" evidence="41">
    <location>
        <begin position="4083"/>
        <end position="4108"/>
    </location>
</feature>
<dbReference type="FunFam" id="3.40.50.10810:FF:000005">
    <property type="entry name" value="Photoperiod-independent early flowering 1"/>
    <property type="match status" value="1"/>
</dbReference>
<feature type="compositionally biased region" description="Low complexity" evidence="41">
    <location>
        <begin position="2488"/>
        <end position="2500"/>
    </location>
</feature>
<evidence type="ECO:0000259" key="45">
    <source>
        <dbReference type="PROSITE" id="PS51194"/>
    </source>
</evidence>
<keyword evidence="7" id="KW-0645">Protease</keyword>
<evidence type="ECO:0000256" key="36">
    <source>
        <dbReference type="PIRSR" id="PIRSR621190-2"/>
    </source>
</evidence>
<dbReference type="Gene3D" id="3.40.50.300">
    <property type="entry name" value="P-loop containing nucleotide triphosphate hydrolases"/>
    <property type="match status" value="1"/>
</dbReference>
<keyword evidence="21" id="KW-0238">DNA-binding</keyword>
<evidence type="ECO:0000256" key="4">
    <source>
        <dbReference type="ARBA" id="ARBA00009375"/>
    </source>
</evidence>
<evidence type="ECO:0000259" key="43">
    <source>
        <dbReference type="PROSITE" id="PS50090"/>
    </source>
</evidence>
<dbReference type="InterPro" id="IPR011009">
    <property type="entry name" value="Kinase-like_dom_sf"/>
</dbReference>
<keyword evidence="16 36" id="KW-0862">Zinc</keyword>
<feature type="binding site" evidence="36">
    <location>
        <position position="125"/>
    </location>
    <ligand>
        <name>Ca(2+)</name>
        <dbReference type="ChEBI" id="CHEBI:29108"/>
        <label>3</label>
    </ligand>
</feature>
<dbReference type="InterPro" id="IPR020097">
    <property type="entry name" value="PsdUridine_synth_TruA_a/b_dom"/>
</dbReference>
<evidence type="ECO:0000256" key="39">
    <source>
        <dbReference type="PIRSR" id="PIRSR641708-2"/>
    </source>
</evidence>
<dbReference type="GO" id="GO:0003677">
    <property type="term" value="F:DNA binding"/>
    <property type="evidence" value="ECO:0007669"/>
    <property type="project" value="UniProtKB-KW"/>
</dbReference>
<feature type="repeat" description="Hemopexin" evidence="40">
    <location>
        <begin position="357"/>
        <end position="403"/>
    </location>
</feature>
<dbReference type="InterPro" id="IPR000330">
    <property type="entry name" value="SNF2_N"/>
</dbReference>
<feature type="binding site" evidence="36">
    <location>
        <position position="171"/>
    </location>
    <ligand>
        <name>Zn(2+)</name>
        <dbReference type="ChEBI" id="CHEBI:29105"/>
        <label>2</label>
        <note>catalytic</note>
    </ligand>
</feature>
<evidence type="ECO:0000313" key="46">
    <source>
        <dbReference type="EMBL" id="KAG2470733.1"/>
    </source>
</evidence>
<dbReference type="InterPro" id="IPR049730">
    <property type="entry name" value="SNF2/RAD54-like_C"/>
</dbReference>
<evidence type="ECO:0000256" key="3">
    <source>
        <dbReference type="ARBA" id="ARBA00007797"/>
    </source>
</evidence>
<keyword evidence="47" id="KW-1185">Reference proteome</keyword>
<dbReference type="InterPro" id="IPR048941">
    <property type="entry name" value="ATG1-like_MIT2"/>
</dbReference>
<dbReference type="Gene3D" id="2.110.10.10">
    <property type="entry name" value="Hemopexin-like domain"/>
    <property type="match status" value="1"/>
</dbReference>
<keyword evidence="24" id="KW-0539">Nucleus</keyword>
<dbReference type="PROSITE" id="PS51192">
    <property type="entry name" value="HELICASE_ATP_BIND_1"/>
    <property type="match status" value="1"/>
</dbReference>
<feature type="binding site" evidence="36">
    <location>
        <position position="151"/>
    </location>
    <ligand>
        <name>Ca(2+)</name>
        <dbReference type="ChEBI" id="CHEBI:29108"/>
        <label>3</label>
    </ligand>
</feature>
<feature type="domain" description="Helicase ATP-binding" evidence="44">
    <location>
        <begin position="2866"/>
        <end position="3031"/>
    </location>
</feature>
<evidence type="ECO:0000256" key="16">
    <source>
        <dbReference type="ARBA" id="ARBA00022833"/>
    </source>
</evidence>
<dbReference type="CDD" id="cd02568">
    <property type="entry name" value="PseudoU_synth_PUS1_PUS2"/>
    <property type="match status" value="1"/>
</dbReference>
<dbReference type="SUPFAM" id="SSF55120">
    <property type="entry name" value="Pseudouridine synthase"/>
    <property type="match status" value="1"/>
</dbReference>
<evidence type="ECO:0000256" key="35">
    <source>
        <dbReference type="PIRSR" id="PIRSR621190-1"/>
    </source>
</evidence>
<feature type="region of interest" description="Disordered" evidence="41">
    <location>
        <begin position="898"/>
        <end position="1006"/>
    </location>
</feature>
<feature type="region of interest" description="Disordered" evidence="41">
    <location>
        <begin position="2439"/>
        <end position="2500"/>
    </location>
</feature>
<evidence type="ECO:0000256" key="41">
    <source>
        <dbReference type="SAM" id="MobiDB-lite"/>
    </source>
</evidence>
<dbReference type="InterPro" id="IPR001406">
    <property type="entry name" value="PsdUridine_synth_TruA"/>
</dbReference>
<comment type="catalytic activity">
    <reaction evidence="26">
        <text>uridine(38/39/40) in tRNA = pseudouridine(38/39/40) in tRNA</text>
        <dbReference type="Rhea" id="RHEA:22376"/>
        <dbReference type="Rhea" id="RHEA-COMP:10085"/>
        <dbReference type="Rhea" id="RHEA-COMP:10087"/>
        <dbReference type="ChEBI" id="CHEBI:65314"/>
        <dbReference type="ChEBI" id="CHEBI:65315"/>
        <dbReference type="EC" id="5.4.99.12"/>
    </reaction>
</comment>
<dbReference type="Gene3D" id="3.40.390.10">
    <property type="entry name" value="Collagenase (Catalytic Domain)"/>
    <property type="match status" value="1"/>
</dbReference>
<evidence type="ECO:0000256" key="38">
    <source>
        <dbReference type="PIRSR" id="PIRSR641708-1"/>
    </source>
</evidence>
<keyword evidence="17 36" id="KW-0106">Calcium</keyword>
<feature type="non-terminal residue" evidence="46">
    <location>
        <position position="1"/>
    </location>
</feature>
<dbReference type="CDD" id="cd04278">
    <property type="entry name" value="ZnMc_MMP"/>
    <property type="match status" value="1"/>
</dbReference>
<evidence type="ECO:0000256" key="14">
    <source>
        <dbReference type="ARBA" id="ARBA00022801"/>
    </source>
</evidence>
<feature type="modified residue" description="Phosphotyrosine; by PKDCC" evidence="37">
    <location>
        <position position="345"/>
    </location>
</feature>
<dbReference type="InterPro" id="IPR000585">
    <property type="entry name" value="Hemopexin-like_dom"/>
</dbReference>
<evidence type="ECO:0000256" key="9">
    <source>
        <dbReference type="ARBA" id="ARBA00022694"/>
    </source>
</evidence>
<comment type="function">
    <text evidence="27">Pseudouridylate synthase that catalyzes pseudouridylation of tRNAs and mRNAs. Acts on positions 27/28 in the anticodon stem and also positions 34 and 36 in the anticodon of an intron containing tRNA. Also catalyzes pseudouridylation of mRNAs: mediates pseudouridylation of mRNAs with the consensus sequence 5'-UGUAG-3'. Acts as a regulator of pre-mRNA splicing by mediating pseudouridylation of pre-mRNAs at locations associated with alternatively spliced regions. Pseudouridylation of pre-mRNAs near splice sites directly regulates mRNA splicing and mRNA 3'-end processing. Involved in regulation of nuclear receptor activity through pseudouridylation of SRA1 mRNA.</text>
</comment>
<evidence type="ECO:0000313" key="47">
    <source>
        <dbReference type="Proteomes" id="UP000886611"/>
    </source>
</evidence>
<feature type="domain" description="Helicase C-terminal" evidence="45">
    <location>
        <begin position="3480"/>
        <end position="3634"/>
    </location>
</feature>
<evidence type="ECO:0000256" key="1">
    <source>
        <dbReference type="ARBA" id="ARBA00001166"/>
    </source>
</evidence>
<dbReference type="Pfam" id="PF03914">
    <property type="entry name" value="CBF"/>
    <property type="match status" value="1"/>
</dbReference>
<dbReference type="InterPro" id="IPR001650">
    <property type="entry name" value="Helicase_C-like"/>
</dbReference>
<evidence type="ECO:0000256" key="20">
    <source>
        <dbReference type="ARBA" id="ARBA00023049"/>
    </source>
</evidence>
<dbReference type="PANTHER" id="PTHR46459:SF1">
    <property type="entry name" value="E1A-BINDING PROTEIN P400"/>
    <property type="match status" value="1"/>
</dbReference>
<keyword evidence="6" id="KW-0507">mRNA processing</keyword>
<comment type="similarity">
    <text evidence="4">Belongs to the tRNA pseudouridine synthase TruA family.</text>
</comment>
<feature type="region of interest" description="Disordered" evidence="41">
    <location>
        <begin position="234"/>
        <end position="255"/>
    </location>
</feature>
<dbReference type="GO" id="GO:0004222">
    <property type="term" value="F:metalloendopeptidase activity"/>
    <property type="evidence" value="ECO:0007669"/>
    <property type="project" value="InterPro"/>
</dbReference>
<dbReference type="InterPro" id="IPR031575">
    <property type="entry name" value="EP400_N"/>
</dbReference>
<dbReference type="SMART" id="SM00120">
    <property type="entry name" value="HX"/>
    <property type="match status" value="4"/>
</dbReference>
<feature type="region of interest" description="Disordered" evidence="41">
    <location>
        <begin position="3140"/>
        <end position="3169"/>
    </location>
</feature>
<feature type="binding site" evidence="36">
    <location>
        <position position="181"/>
    </location>
    <ligand>
        <name>Zn(2+)</name>
        <dbReference type="ChEBI" id="CHEBI:29105"/>
        <label>2</label>
        <note>catalytic</note>
    </ligand>
</feature>
<dbReference type="InterPro" id="IPR020094">
    <property type="entry name" value="TruA/RsuA/RluB/E/F_N"/>
</dbReference>
<feature type="repeat" description="Hemopexin" evidence="40">
    <location>
        <begin position="261"/>
        <end position="306"/>
    </location>
</feature>
<dbReference type="InterPro" id="IPR006026">
    <property type="entry name" value="Peptidase_Metallo"/>
</dbReference>
<gene>
    <name evidence="46" type="primary">Ep400</name>
    <name evidence="46" type="ORF">GTO96_0005610</name>
</gene>
<evidence type="ECO:0000256" key="26">
    <source>
        <dbReference type="ARBA" id="ARBA00052184"/>
    </source>
</evidence>
<dbReference type="Pfam" id="PF00413">
    <property type="entry name" value="Peptidase_M10"/>
    <property type="match status" value="1"/>
</dbReference>
<evidence type="ECO:0000256" key="34">
    <source>
        <dbReference type="ARBA" id="ARBA00081344"/>
    </source>
</evidence>
<feature type="binding site" evidence="36">
    <location>
        <position position="124"/>
    </location>
    <ligand>
        <name>Ca(2+)</name>
        <dbReference type="ChEBI" id="CHEBI:29108"/>
        <label>3</label>
    </ligand>
</feature>
<keyword evidence="14" id="KW-0378">Hydrolase</keyword>
<dbReference type="InterPro" id="IPR018487">
    <property type="entry name" value="Hemopexin-like_repeat"/>
</dbReference>
<dbReference type="GO" id="GO:0004386">
    <property type="term" value="F:helicase activity"/>
    <property type="evidence" value="ECO:0007669"/>
    <property type="project" value="UniProtKB-KW"/>
</dbReference>
<dbReference type="InterPro" id="IPR020095">
    <property type="entry name" value="PsdUridine_synth_TruA_C"/>
</dbReference>
<feature type="region of interest" description="Disordered" evidence="41">
    <location>
        <begin position="777"/>
        <end position="802"/>
    </location>
</feature>
<keyword evidence="18" id="KW-0067">ATP-binding</keyword>
<dbReference type="CDD" id="cd00094">
    <property type="entry name" value="HX"/>
    <property type="match status" value="1"/>
</dbReference>
<evidence type="ECO:0000256" key="10">
    <source>
        <dbReference type="ARBA" id="ARBA00022723"/>
    </source>
</evidence>
<dbReference type="GO" id="GO:0005524">
    <property type="term" value="F:ATP binding"/>
    <property type="evidence" value="ECO:0007669"/>
    <property type="project" value="UniProtKB-KW"/>
</dbReference>
<evidence type="ECO:0000256" key="25">
    <source>
        <dbReference type="ARBA" id="ARBA00036943"/>
    </source>
</evidence>
<feature type="binding site" evidence="36">
    <location>
        <position position="151"/>
    </location>
    <ligand>
        <name>Ca(2+)</name>
        <dbReference type="ChEBI" id="CHEBI:29108"/>
        <label>1</label>
    </ligand>
</feature>
<dbReference type="Gene3D" id="3.40.50.10810">
    <property type="entry name" value="Tandem AAA-ATPase domain"/>
    <property type="match status" value="1"/>
</dbReference>
<dbReference type="InterPro" id="IPR038718">
    <property type="entry name" value="SNF2-like_sf"/>
</dbReference>
<feature type="compositionally biased region" description="Polar residues" evidence="41">
    <location>
        <begin position="2452"/>
        <end position="2467"/>
    </location>
</feature>
<dbReference type="FunFam" id="1.10.510.10:FF:000128">
    <property type="entry name" value="serine/threonine-protein kinase ULK2 isoform X2"/>
    <property type="match status" value="1"/>
</dbReference>
<feature type="compositionally biased region" description="Polar residues" evidence="41">
    <location>
        <begin position="1907"/>
        <end position="1921"/>
    </location>
</feature>
<dbReference type="FunFam" id="2.110.10.10:FF:000003">
    <property type="entry name" value="Matrix metallopeptidase 17"/>
    <property type="match status" value="1"/>
</dbReference>
<dbReference type="InterPro" id="IPR022708">
    <property type="entry name" value="Atg1-like_tMIT"/>
</dbReference>
<dbReference type="SMART" id="SM00220">
    <property type="entry name" value="S_TKc"/>
    <property type="match status" value="1"/>
</dbReference>
<dbReference type="SMART" id="SM00487">
    <property type="entry name" value="DEXDc"/>
    <property type="match status" value="1"/>
</dbReference>
<dbReference type="Pfam" id="PF00271">
    <property type="entry name" value="Helicase_C"/>
    <property type="match status" value="1"/>
</dbReference>
<dbReference type="SUPFAM" id="SSF56112">
    <property type="entry name" value="Protein kinase-like (PK-like)"/>
    <property type="match status" value="1"/>
</dbReference>
<dbReference type="InterPro" id="IPR014001">
    <property type="entry name" value="Helicase_ATP-bd"/>
</dbReference>
<dbReference type="InterPro" id="IPR036375">
    <property type="entry name" value="Hemopexin-like_dom_sf"/>
</dbReference>
<keyword evidence="9" id="KW-0819">tRNA processing</keyword>
<dbReference type="GO" id="GO:0035267">
    <property type="term" value="C:NuA4 histone acetyltransferase complex"/>
    <property type="evidence" value="ECO:0007669"/>
    <property type="project" value="TreeGrafter"/>
</dbReference>
<feature type="binding site" evidence="36">
    <location>
        <position position="314"/>
    </location>
    <ligand>
        <name>Ca(2+)</name>
        <dbReference type="ChEBI" id="CHEBI:29108"/>
        <label>4</label>
    </ligand>
</feature>
<dbReference type="GO" id="GO:0006508">
    <property type="term" value="P:proteolysis"/>
    <property type="evidence" value="ECO:0007669"/>
    <property type="project" value="UniProtKB-KW"/>
</dbReference>
<feature type="binding site" evidence="36">
    <location>
        <position position="146"/>
    </location>
    <ligand>
        <name>Zn(2+)</name>
        <dbReference type="ChEBI" id="CHEBI:29105"/>
        <label>1</label>
    </ligand>
</feature>
<dbReference type="Gene3D" id="3.30.200.20">
    <property type="entry name" value="Phosphorylase Kinase, domain 1"/>
    <property type="match status" value="1"/>
</dbReference>
<feature type="active site" evidence="35">
    <location>
        <position position="172"/>
    </location>
</feature>
<keyword evidence="23" id="KW-0413">Isomerase</keyword>
<evidence type="ECO:0000256" key="24">
    <source>
        <dbReference type="ARBA" id="ARBA00023242"/>
    </source>
</evidence>
<evidence type="ECO:0000256" key="2">
    <source>
        <dbReference type="ARBA" id="ARBA00004123"/>
    </source>
</evidence>
<feature type="active site" description="Nucleophile" evidence="38">
    <location>
        <position position="1610"/>
    </location>
</feature>
<dbReference type="PRINTS" id="PR00138">
    <property type="entry name" value="MATRIXIN"/>
</dbReference>
<feature type="region of interest" description="Disordered" evidence="41">
    <location>
        <begin position="4078"/>
        <end position="4122"/>
    </location>
</feature>
<evidence type="ECO:0000256" key="29">
    <source>
        <dbReference type="ARBA" id="ARBA00066509"/>
    </source>
</evidence>
<dbReference type="NCBIfam" id="TIGR00071">
    <property type="entry name" value="hisT_truA"/>
    <property type="match status" value="1"/>
</dbReference>
<feature type="compositionally biased region" description="Low complexity" evidence="41">
    <location>
        <begin position="3140"/>
        <end position="3156"/>
    </location>
</feature>
<comment type="catalytic activity">
    <reaction evidence="1">
        <text>a uridine in mRNA = a pseudouridine in mRNA</text>
        <dbReference type="Rhea" id="RHEA:56644"/>
        <dbReference type="Rhea" id="RHEA-COMP:14658"/>
        <dbReference type="Rhea" id="RHEA-COMP:14659"/>
        <dbReference type="ChEBI" id="CHEBI:65314"/>
        <dbReference type="ChEBI" id="CHEBI:65315"/>
    </reaction>
</comment>
<dbReference type="InterPro" id="IPR033739">
    <property type="entry name" value="M10A_MMP"/>
</dbReference>
<dbReference type="Pfam" id="PF21127">
    <property type="entry name" value="ATG1-like_MIT2"/>
    <property type="match status" value="1"/>
</dbReference>
<dbReference type="GO" id="GO:0004674">
    <property type="term" value="F:protein serine/threonine kinase activity"/>
    <property type="evidence" value="ECO:0007669"/>
    <property type="project" value="InterPro"/>
</dbReference>
<feature type="domain" description="Protein kinase" evidence="42">
    <location>
        <begin position="464"/>
        <end position="740"/>
    </location>
</feature>
<evidence type="ECO:0000256" key="37">
    <source>
        <dbReference type="PIRSR" id="PIRSR621190-4"/>
    </source>
</evidence>
<dbReference type="EC" id="5.4.99.12" evidence="29"/>
<protein>
    <recommendedName>
        <fullName evidence="30">Pseudouridylate synthase 1 homolog</fullName>
        <ecNumber evidence="29">5.4.99.12</ecNumber>
    </recommendedName>
    <alternativeName>
        <fullName evidence="31">tRNA pseudouridine synthase 1</fullName>
    </alternativeName>
    <alternativeName>
        <fullName evidence="34">tRNA pseudouridine(38-40) synthase</fullName>
    </alternativeName>
    <alternativeName>
        <fullName evidence="32">tRNA pseudouridylate synthase I</fullName>
    </alternativeName>
    <alternativeName>
        <fullName evidence="33">tRNA-uridine isomerase I</fullName>
    </alternativeName>
</protein>
<feature type="binding site" evidence="36">
    <location>
        <position position="189"/>
    </location>
    <ligand>
        <name>Zn(2+)</name>
        <dbReference type="ChEBI" id="CHEBI:29105"/>
        <label>2</label>
        <note>catalytic</note>
    </ligand>
</feature>
<dbReference type="FunFam" id="3.30.70.660:FF:000002">
    <property type="entry name" value="tRNA pseudouridine synthase"/>
    <property type="match status" value="1"/>
</dbReference>
<keyword evidence="19" id="KW-0156">Chromatin regulator</keyword>
<feature type="binding site" evidence="36">
    <location>
        <position position="175"/>
    </location>
    <ligand>
        <name>Zn(2+)</name>
        <dbReference type="ChEBI" id="CHEBI:29105"/>
        <label>2</label>
        <note>catalytic</note>
    </ligand>
</feature>
<feature type="repeat" description="Hemopexin" evidence="40">
    <location>
        <begin position="310"/>
        <end position="356"/>
    </location>
</feature>
<name>A0A8X7XLD6_POLSE</name>
<evidence type="ECO:0000256" key="8">
    <source>
        <dbReference type="ARBA" id="ARBA00022679"/>
    </source>
</evidence>
<accession>A0A8X7XLD6</accession>
<feature type="binding site" evidence="36">
    <location>
        <position position="144"/>
    </location>
    <ligand>
        <name>Ca(2+)</name>
        <dbReference type="ChEBI" id="CHEBI:29108"/>
        <label>2</label>
    </ligand>
</feature>
<keyword evidence="20" id="KW-0482">Metalloprotease</keyword>
<evidence type="ECO:0000256" key="6">
    <source>
        <dbReference type="ARBA" id="ARBA00022664"/>
    </source>
</evidence>
<feature type="binding site" evidence="36">
    <location>
        <position position="408"/>
    </location>
    <ligand>
        <name>Ca(2+)</name>
        <dbReference type="ChEBI" id="CHEBI:29108"/>
        <label>4</label>
    </ligand>
</feature>
<dbReference type="EMBL" id="JAATIS010000094">
    <property type="protein sequence ID" value="KAG2470733.1"/>
    <property type="molecule type" value="Genomic_DNA"/>
</dbReference>
<dbReference type="Gene3D" id="1.10.510.10">
    <property type="entry name" value="Transferase(Phosphotransferase) domain 1"/>
    <property type="match status" value="1"/>
</dbReference>
<feature type="compositionally biased region" description="Low complexity" evidence="41">
    <location>
        <begin position="792"/>
        <end position="802"/>
    </location>
</feature>
<evidence type="ECO:0000259" key="44">
    <source>
        <dbReference type="PROSITE" id="PS51192"/>
    </source>
</evidence>
<dbReference type="Pfam" id="PF15790">
    <property type="entry name" value="EP400_N"/>
    <property type="match status" value="1"/>
</dbReference>
<evidence type="ECO:0000256" key="17">
    <source>
        <dbReference type="ARBA" id="ARBA00022837"/>
    </source>
</evidence>
<dbReference type="GO" id="GO:0006325">
    <property type="term" value="P:chromatin organization"/>
    <property type="evidence" value="ECO:0007669"/>
    <property type="project" value="UniProtKB-KW"/>
</dbReference>
<dbReference type="GO" id="GO:0006281">
    <property type="term" value="P:DNA repair"/>
    <property type="evidence" value="ECO:0007669"/>
    <property type="project" value="TreeGrafter"/>
</dbReference>
<feature type="compositionally biased region" description="Low complexity" evidence="41">
    <location>
        <begin position="740"/>
        <end position="763"/>
    </location>
</feature>
<keyword evidence="10 36" id="KW-0479">Metal-binding</keyword>
<comment type="subcellular location">
    <subcellularLocation>
        <location evidence="2">Nucleus</location>
    </subcellularLocation>
</comment>
<dbReference type="SUPFAM" id="SSF50923">
    <property type="entry name" value="Hemopexin-like domain"/>
    <property type="match status" value="1"/>
</dbReference>
<evidence type="ECO:0000256" key="11">
    <source>
        <dbReference type="ARBA" id="ARBA00022737"/>
    </source>
</evidence>
<feature type="domain" description="Myb-like" evidence="43">
    <location>
        <begin position="3921"/>
        <end position="3982"/>
    </location>
</feature>
<feature type="region of interest" description="Disordered" evidence="41">
    <location>
        <begin position="2088"/>
        <end position="2162"/>
    </location>
</feature>
<evidence type="ECO:0000256" key="32">
    <source>
        <dbReference type="ARBA" id="ARBA00079087"/>
    </source>
</evidence>
<evidence type="ECO:0000256" key="31">
    <source>
        <dbReference type="ARBA" id="ARBA00075153"/>
    </source>
</evidence>
<feature type="binding site" evidence="36">
    <location>
        <position position="117"/>
    </location>
    <ligand>
        <name>Zn(2+)</name>
        <dbReference type="ChEBI" id="CHEBI:29105"/>
        <label>1</label>
    </ligand>
</feature>
<evidence type="ECO:0000256" key="22">
    <source>
        <dbReference type="ARBA" id="ARBA00023145"/>
    </source>
</evidence>
<dbReference type="PANTHER" id="PTHR46459">
    <property type="entry name" value="E1A-BINDING PROTEIN P400-RELATED"/>
    <property type="match status" value="1"/>
</dbReference>
<feature type="region of interest" description="Disordered" evidence="41">
    <location>
        <begin position="731"/>
        <end position="763"/>
    </location>
</feature>
<dbReference type="InterPro" id="IPR008271">
    <property type="entry name" value="Ser/Thr_kinase_AS"/>
</dbReference>
<keyword evidence="12" id="KW-0547">Nucleotide-binding</keyword>
<feature type="binding site" evidence="39">
    <location>
        <position position="1665"/>
    </location>
    <ligand>
        <name>substrate</name>
    </ligand>
</feature>
<dbReference type="InterPro" id="IPR021190">
    <property type="entry name" value="Pept_M10A"/>
</dbReference>
<feature type="binding site" evidence="36">
    <location>
        <position position="362"/>
    </location>
    <ligand>
        <name>Ca(2+)</name>
        <dbReference type="ChEBI" id="CHEBI:29108"/>
        <label>5</label>
    </ligand>
</feature>
<dbReference type="PROSITE" id="PS00108">
    <property type="entry name" value="PROTEIN_KINASE_ST"/>
    <property type="match status" value="1"/>
</dbReference>
<dbReference type="GO" id="GO:0160147">
    <property type="term" value="F:tRNA pseudouridine(38-40) synthase activity"/>
    <property type="evidence" value="ECO:0007669"/>
    <property type="project" value="UniProtKB-EC"/>
</dbReference>
<keyword evidence="8" id="KW-0808">Transferase</keyword>
<dbReference type="InterPro" id="IPR027417">
    <property type="entry name" value="P-loop_NTPase"/>
</dbReference>
<evidence type="ECO:0000256" key="13">
    <source>
        <dbReference type="ARBA" id="ARBA00022777"/>
    </source>
</evidence>
<feature type="region of interest" description="Disordered" evidence="41">
    <location>
        <begin position="1895"/>
        <end position="1961"/>
    </location>
</feature>
<keyword evidence="15" id="KW-0347">Helicase</keyword>
<comment type="similarity">
    <text evidence="5">Belongs to the peptidase M10A family.</text>
</comment>
<dbReference type="Proteomes" id="UP000886611">
    <property type="component" value="Unassembled WGS sequence"/>
</dbReference>
<dbReference type="Pfam" id="PF00045">
    <property type="entry name" value="Hemopexin"/>
    <property type="match status" value="4"/>
</dbReference>
<comment type="cofactor">
    <cofactor evidence="36">
        <name>Zn(2+)</name>
        <dbReference type="ChEBI" id="CHEBI:29105"/>
    </cofactor>
    <text evidence="36">Binds 2 Zn(2+) ions per subunit.</text>
</comment>
<evidence type="ECO:0000256" key="7">
    <source>
        <dbReference type="ARBA" id="ARBA00022670"/>
    </source>
</evidence>
<comment type="caution">
    <text evidence="46">The sequence shown here is derived from an EMBL/GenBank/DDBJ whole genome shotgun (WGS) entry which is preliminary data.</text>
</comment>
<keyword evidence="13" id="KW-0418">Kinase</keyword>
<feature type="repeat" description="Hemopexin" evidence="40">
    <location>
        <begin position="404"/>
        <end position="451"/>
    </location>
</feature>
<comment type="catalytic activity">
    <reaction evidence="25">
        <text>a uridine in tRNA = a pseudouridine in tRNA</text>
        <dbReference type="Rhea" id="RHEA:54572"/>
        <dbReference type="Rhea" id="RHEA-COMP:13339"/>
        <dbReference type="Rhea" id="RHEA-COMP:13934"/>
        <dbReference type="ChEBI" id="CHEBI:65314"/>
        <dbReference type="ChEBI" id="CHEBI:65315"/>
    </reaction>
</comment>